<dbReference type="PROSITE" id="PS00409">
    <property type="entry name" value="PROKAR_NTER_METHYL"/>
    <property type="match status" value="1"/>
</dbReference>
<organism evidence="2 3">
    <name type="scientific">Dyella telluris</name>
    <dbReference type="NCBI Taxonomy" id="2763498"/>
    <lineage>
        <taxon>Bacteria</taxon>
        <taxon>Pseudomonadati</taxon>
        <taxon>Pseudomonadota</taxon>
        <taxon>Gammaproteobacteria</taxon>
        <taxon>Lysobacterales</taxon>
        <taxon>Rhodanobacteraceae</taxon>
        <taxon>Dyella</taxon>
    </lineage>
</organism>
<dbReference type="EMBL" id="CP060412">
    <property type="protein sequence ID" value="QNK02238.1"/>
    <property type="molecule type" value="Genomic_DNA"/>
</dbReference>
<keyword evidence="1" id="KW-0812">Transmembrane</keyword>
<dbReference type="AlphaFoldDB" id="A0A7G8Q630"/>
<name>A0A7G8Q630_9GAMM</name>
<dbReference type="Pfam" id="PF07963">
    <property type="entry name" value="N_methyl"/>
    <property type="match status" value="1"/>
</dbReference>
<dbReference type="InterPro" id="IPR012902">
    <property type="entry name" value="N_methyl_site"/>
</dbReference>
<feature type="transmembrane region" description="Helical" evidence="1">
    <location>
        <begin position="20"/>
        <end position="42"/>
    </location>
</feature>
<keyword evidence="3" id="KW-1185">Reference proteome</keyword>
<evidence type="ECO:0000313" key="3">
    <source>
        <dbReference type="Proteomes" id="UP000515873"/>
    </source>
</evidence>
<protein>
    <submittedName>
        <fullName evidence="2">PilW family protein</fullName>
    </submittedName>
</protein>
<dbReference type="SUPFAM" id="SSF54523">
    <property type="entry name" value="Pili subunits"/>
    <property type="match status" value="1"/>
</dbReference>
<gene>
    <name evidence="2" type="ORF">H8F01_03500</name>
</gene>
<dbReference type="Proteomes" id="UP000515873">
    <property type="component" value="Chromosome"/>
</dbReference>
<dbReference type="InterPro" id="IPR032092">
    <property type="entry name" value="PilW"/>
</dbReference>
<evidence type="ECO:0000313" key="2">
    <source>
        <dbReference type="EMBL" id="QNK02238.1"/>
    </source>
</evidence>
<dbReference type="RefSeq" id="WP_187057695.1">
    <property type="nucleotide sequence ID" value="NZ_CP060412.1"/>
</dbReference>
<keyword evidence="1" id="KW-0472">Membrane</keyword>
<dbReference type="KEGG" id="dtl:H8F01_03500"/>
<reference evidence="2 3" key="1">
    <citation type="submission" date="2020-08" db="EMBL/GenBank/DDBJ databases">
        <title>Dyella sp. G9 isolated from forest soil.</title>
        <authorList>
            <person name="Fu J."/>
            <person name="Qiu L."/>
        </authorList>
    </citation>
    <scope>NUCLEOTIDE SEQUENCE [LARGE SCALE GENOMIC DNA]</scope>
    <source>
        <strain evidence="2 3">G9</strain>
    </source>
</reference>
<dbReference type="GO" id="GO:0043683">
    <property type="term" value="P:type IV pilus assembly"/>
    <property type="evidence" value="ECO:0007669"/>
    <property type="project" value="InterPro"/>
</dbReference>
<dbReference type="Pfam" id="PF16074">
    <property type="entry name" value="PilW"/>
    <property type="match status" value="1"/>
</dbReference>
<dbReference type="NCBIfam" id="TIGR02532">
    <property type="entry name" value="IV_pilin_GFxxxE"/>
    <property type="match status" value="1"/>
</dbReference>
<dbReference type="InterPro" id="IPR045584">
    <property type="entry name" value="Pilin-like"/>
</dbReference>
<sequence length="334" mass="35535">MTRRSFRSLHRRGSTGGFTLVELMVAMVLGLVVMAGAGSVFLSNQRVYQTNRALSDVQDSTRLAFELLARDIRHAGLTACSNSARVANVLNDGPTAGGAAWWANWDNAVRGYAGNDPVVAAGNGDGDRVANTHSLQLLGGDSASHSVASHDPTTAQFVLNEADPDYAAKDVFIVCDYDHAAIFQSSAYSATGKTVSHATTAGNCSTGLGFPTSCGTANFYTFGSNAYLTRLNVADWYIGRNPDGGTSLYRFGRAGANGLTRQEMVRGVTNLQLTYHQDGLATPFVAASNVTNWNNVSAVRATLSMRSNDTHASTANTAITRDMTMTTTLRNRVN</sequence>
<evidence type="ECO:0000256" key="1">
    <source>
        <dbReference type="SAM" id="Phobius"/>
    </source>
</evidence>
<keyword evidence="1" id="KW-1133">Transmembrane helix</keyword>
<proteinExistence type="predicted"/>
<accession>A0A7G8Q630</accession>